<evidence type="ECO:0000256" key="4">
    <source>
        <dbReference type="ARBA" id="ARBA00023159"/>
    </source>
</evidence>
<dbReference type="NCBIfam" id="NF008284">
    <property type="entry name" value="PRK11062.1"/>
    <property type="match status" value="1"/>
</dbReference>
<evidence type="ECO:0000256" key="3">
    <source>
        <dbReference type="ARBA" id="ARBA00023125"/>
    </source>
</evidence>
<comment type="similarity">
    <text evidence="1">Belongs to the LysR transcriptional regulatory family.</text>
</comment>
<dbReference type="OrthoDB" id="464481at2"/>
<dbReference type="Proteomes" id="UP000283087">
    <property type="component" value="Unassembled WGS sequence"/>
</dbReference>
<dbReference type="Pfam" id="PF03466">
    <property type="entry name" value="LysR_substrate"/>
    <property type="match status" value="1"/>
</dbReference>
<dbReference type="Gene3D" id="1.10.10.10">
    <property type="entry name" value="Winged helix-like DNA-binding domain superfamily/Winged helix DNA-binding domain"/>
    <property type="match status" value="1"/>
</dbReference>
<accession>A0A430KTG9</accession>
<keyword evidence="3" id="KW-0238">DNA-binding</keyword>
<dbReference type="FunFam" id="1.10.10.10:FF:000001">
    <property type="entry name" value="LysR family transcriptional regulator"/>
    <property type="match status" value="1"/>
</dbReference>
<dbReference type="RefSeq" id="WP_126157364.1">
    <property type="nucleotide sequence ID" value="NZ_RQXW01000003.1"/>
</dbReference>
<dbReference type="GO" id="GO:2000142">
    <property type="term" value="P:regulation of DNA-templated transcription initiation"/>
    <property type="evidence" value="ECO:0007669"/>
    <property type="project" value="TreeGrafter"/>
</dbReference>
<dbReference type="EMBL" id="RQXW01000003">
    <property type="protein sequence ID" value="RTE66780.1"/>
    <property type="molecule type" value="Genomic_DNA"/>
</dbReference>
<dbReference type="InterPro" id="IPR005119">
    <property type="entry name" value="LysR_subst-bd"/>
</dbReference>
<dbReference type="InterPro" id="IPR036388">
    <property type="entry name" value="WH-like_DNA-bd_sf"/>
</dbReference>
<keyword evidence="4" id="KW-0010">Activator</keyword>
<reference evidence="7 8" key="1">
    <citation type="submission" date="2018-11" db="EMBL/GenBank/DDBJ databases">
        <title>The draft genome sequence of Amphritea opalescens ANRC-JH13T.</title>
        <authorList>
            <person name="Fang Z."/>
            <person name="Zhang Y."/>
            <person name="Han X."/>
        </authorList>
    </citation>
    <scope>NUCLEOTIDE SEQUENCE [LARGE SCALE GENOMIC DNA]</scope>
    <source>
        <strain evidence="7 8">ANRC-JH13</strain>
    </source>
</reference>
<evidence type="ECO:0000256" key="5">
    <source>
        <dbReference type="ARBA" id="ARBA00023163"/>
    </source>
</evidence>
<keyword evidence="2" id="KW-0805">Transcription regulation</keyword>
<dbReference type="SUPFAM" id="SSF53850">
    <property type="entry name" value="Periplasmic binding protein-like II"/>
    <property type="match status" value="1"/>
</dbReference>
<evidence type="ECO:0000313" key="7">
    <source>
        <dbReference type="EMBL" id="RTE66780.1"/>
    </source>
</evidence>
<keyword evidence="8" id="KW-1185">Reference proteome</keyword>
<gene>
    <name evidence="7" type="primary">nhaR</name>
    <name evidence="7" type="ORF">EH243_04005</name>
</gene>
<dbReference type="PROSITE" id="PS50931">
    <property type="entry name" value="HTH_LYSR"/>
    <property type="match status" value="1"/>
</dbReference>
<comment type="caution">
    <text evidence="7">The sequence shown here is derived from an EMBL/GenBank/DDBJ whole genome shotgun (WGS) entry which is preliminary data.</text>
</comment>
<dbReference type="SUPFAM" id="SSF46785">
    <property type="entry name" value="Winged helix' DNA-binding domain"/>
    <property type="match status" value="1"/>
</dbReference>
<dbReference type="GO" id="GO:0003700">
    <property type="term" value="F:DNA-binding transcription factor activity"/>
    <property type="evidence" value="ECO:0007669"/>
    <property type="project" value="InterPro"/>
</dbReference>
<keyword evidence="5" id="KW-0804">Transcription</keyword>
<proteinExistence type="inferred from homology"/>
<evidence type="ECO:0000313" key="8">
    <source>
        <dbReference type="Proteomes" id="UP000283087"/>
    </source>
</evidence>
<dbReference type="InterPro" id="IPR036390">
    <property type="entry name" value="WH_DNA-bd_sf"/>
</dbReference>
<dbReference type="GO" id="GO:0003677">
    <property type="term" value="F:DNA binding"/>
    <property type="evidence" value="ECO:0007669"/>
    <property type="project" value="UniProtKB-KW"/>
</dbReference>
<dbReference type="AlphaFoldDB" id="A0A430KTG9"/>
<evidence type="ECO:0000256" key="1">
    <source>
        <dbReference type="ARBA" id="ARBA00009437"/>
    </source>
</evidence>
<evidence type="ECO:0000256" key="2">
    <source>
        <dbReference type="ARBA" id="ARBA00023015"/>
    </source>
</evidence>
<dbReference type="Pfam" id="PF00126">
    <property type="entry name" value="HTH_1"/>
    <property type="match status" value="1"/>
</dbReference>
<protein>
    <submittedName>
        <fullName evidence="7">Transcriptional activator NhaR</fullName>
    </submittedName>
</protein>
<sequence>MNFKHLRYFLVVAQEGSINRASEKLHLTPQTISGQLKLLEHELGTALFKKRGRNLILTKAGQHALNYAEDIFQLGDELQQSIDNPAPHKQQRFNIGIADVLPKLITYHLLEPALKLNDASRLICEEGPLPSLLADLATQKLDLVLADRPLDASFHIRGYNHLLGECGLSFFATTTVAATYRANFPASLEGAPMLMPSAETERGMGLKRWFERYKIRPDIRVECADTALIEAFGLSGAGIFCAPTVIEQQMTRQYGVEVIGRMDDIRERFYAISLERRVSHPGVLAVCNAAKMAFFDEAEPSDKAVISESTASDHQQ</sequence>
<name>A0A430KTG9_9GAMM</name>
<organism evidence="7 8">
    <name type="scientific">Amphritea opalescens</name>
    <dbReference type="NCBI Taxonomy" id="2490544"/>
    <lineage>
        <taxon>Bacteria</taxon>
        <taxon>Pseudomonadati</taxon>
        <taxon>Pseudomonadota</taxon>
        <taxon>Gammaproteobacteria</taxon>
        <taxon>Oceanospirillales</taxon>
        <taxon>Oceanospirillaceae</taxon>
        <taxon>Amphritea</taxon>
    </lineage>
</organism>
<dbReference type="PANTHER" id="PTHR30293">
    <property type="entry name" value="TRANSCRIPTIONAL REGULATORY PROTEIN NAC-RELATED"/>
    <property type="match status" value="1"/>
</dbReference>
<evidence type="ECO:0000259" key="6">
    <source>
        <dbReference type="PROSITE" id="PS50931"/>
    </source>
</evidence>
<dbReference type="PANTHER" id="PTHR30293:SF2">
    <property type="entry name" value="TRANSCRIPTIONAL ACTIVATOR PROTEIN NHAR"/>
    <property type="match status" value="1"/>
</dbReference>
<feature type="domain" description="HTH lysR-type" evidence="6">
    <location>
        <begin position="1"/>
        <end position="58"/>
    </location>
</feature>
<dbReference type="InterPro" id="IPR000847">
    <property type="entry name" value="LysR_HTH_N"/>
</dbReference>